<feature type="binding site" evidence="5">
    <location>
        <position position="209"/>
    </location>
    <ligand>
        <name>Ca(2+)</name>
        <dbReference type="ChEBI" id="CHEBI:29108"/>
    </ligand>
</feature>
<dbReference type="GO" id="GO:0005576">
    <property type="term" value="C:extracellular region"/>
    <property type="evidence" value="ECO:0007669"/>
    <property type="project" value="InterPro"/>
</dbReference>
<dbReference type="CDD" id="cd01083">
    <property type="entry name" value="GAG_Lyase"/>
    <property type="match status" value="1"/>
</dbReference>
<dbReference type="SUPFAM" id="SSF74650">
    <property type="entry name" value="Galactose mutarotase-like"/>
    <property type="match status" value="1"/>
</dbReference>
<protein>
    <recommendedName>
        <fullName evidence="3">Chondroitin sulfate ABC lyase</fullName>
    </recommendedName>
    <alternativeName>
        <fullName evidence="3">Chondroitin ABC eliminase</fullName>
    </alternativeName>
    <alternativeName>
        <fullName evidence="3">Chondroitin ABC lyase</fullName>
    </alternativeName>
    <alternativeName>
        <fullName evidence="3">Chondroitinase ABC</fullName>
    </alternativeName>
</protein>
<keyword evidence="5" id="KW-0479">Metal-binding</keyword>
<dbReference type="InterPro" id="IPR015177">
    <property type="entry name" value="Lyase_catalyt"/>
</dbReference>
<dbReference type="GO" id="GO:0046872">
    <property type="term" value="F:metal ion binding"/>
    <property type="evidence" value="ECO:0007669"/>
    <property type="project" value="UniProtKB-KW"/>
</dbReference>
<dbReference type="InterPro" id="IPR011071">
    <property type="entry name" value="Lyase_8-like_C"/>
</dbReference>
<dbReference type="GO" id="GO:0034000">
    <property type="term" value="F:chondroitin-sulfate-ABC endolyase activity"/>
    <property type="evidence" value="ECO:0007669"/>
    <property type="project" value="InterPro"/>
</dbReference>
<dbReference type="SUPFAM" id="SSF49863">
    <property type="entry name" value="Hyaluronate lyase-like, C-terminal domain"/>
    <property type="match status" value="1"/>
</dbReference>
<evidence type="ECO:0000259" key="9">
    <source>
        <dbReference type="Pfam" id="PF09092"/>
    </source>
</evidence>
<dbReference type="Pfam" id="PF02278">
    <property type="entry name" value="Lyase_8"/>
    <property type="match status" value="1"/>
</dbReference>
<comment type="function">
    <text evidence="3">Broad-specificity glycosaminoglycan lyase.</text>
</comment>
<feature type="domain" description="Lyase N-terminal" evidence="9">
    <location>
        <begin position="37"/>
        <end position="229"/>
    </location>
</feature>
<accession>A0A7U3NUH8</accession>
<evidence type="ECO:0000259" key="8">
    <source>
        <dbReference type="Pfam" id="PF02884"/>
    </source>
</evidence>
<name>A0A7U3NUH8_EDWTA</name>
<evidence type="ECO:0000256" key="5">
    <source>
        <dbReference type="PIRSR" id="PIRSR034515-3"/>
    </source>
</evidence>
<proteinExistence type="inferred from homology"/>
<dbReference type="InterPro" id="IPR008979">
    <property type="entry name" value="Galactose-bd-like_sf"/>
</dbReference>
<comment type="similarity">
    <text evidence="1 3">Belongs to the polysaccharide lyase 8 family.</text>
</comment>
<dbReference type="SUPFAM" id="SSF49785">
    <property type="entry name" value="Galactose-binding domain-like"/>
    <property type="match status" value="1"/>
</dbReference>
<dbReference type="Gene3D" id="2.70.98.10">
    <property type="match status" value="1"/>
</dbReference>
<feature type="chain" id="PRO_5031264586" description="Chondroitin sulfate ABC lyase" evidence="6">
    <location>
        <begin position="22"/>
        <end position="1028"/>
    </location>
</feature>
<keyword evidence="2 3" id="KW-0456">Lyase</keyword>
<dbReference type="InterPro" id="IPR024200">
    <property type="entry name" value="Chondroitinase_ABC_I"/>
</dbReference>
<sequence>MHRTLLAASIAALLLNAPLYAAPNDAAAKKRAEIMRAQIYSFDQPADLADITTTPGSHVALSDKRAIMGERALVWDWQRGASLLLRHDMEIPSDAQVSKAWGRSATPVLSFWIYNEKPIDDVLIVDLGNGLNANNEADAGTQVKLNFQGWRAVGVSLNNDLANREMSGVGVRSDEDAGEPSVSRSLGKHIDTIRFRAPSGEKSGRLFIDRVMISVDDARYQWSDYHVKTRYDEPEIAFHHAEPTLALTAANQAGVDLIRQRLIDEFVNGPQDSNLKAEADLNKLRAAFQALQIRVAADGTLSGRHLITDKQKVLYQPEYLSAQDKAKFDHYVILGDYTTLMYNISHAYLQSHDAATRKTLADMYLLMTRHLLDQGFAKGSGLVTTHHWGYSARWWYISALLMNPVLDQAKLTQQVYDALLWYSREFKASFDMKVGPQSSNLDYFNTLSRQHLALLLLEPNPQQRIDLLNTFSHYISGALAQTPPGSNDGLRPDGTAWRHEGNYPGYSFPAFKNAAQLAYLLRDTPFALQRAGLDKLKQAMAAAWIYSNPQTGISLAGRHPFNSPSLASLTNAYYWLAMAYGKKPDPTLAAIYLRLAGKSEADAKALFGSAIPPAALPQGFYAFNGGAFGIHRWHDKMVTLKAFNSNVWSSEIYQKDNRYGRYQSHGVVQIINQGSQEDQGYRQAGWDWNRMPGATTLHLPLEALNSPNRHTLMQRGSHPFSGTSSLDGRYGMLAFDLRPMRDQPSFDQALSALKSVLAVDDRLIMVGSNLKSSDSKHDLETTLFQLANQPGRDSAIWVNGQRIDAASWQGSLHNGDWLIDANGNGYLLVKGPTAEVRRQLQHSADNKSMAPTEGEFSVAWLNHGKAVKNGAYQYLVVLDATPQRMNQLAQQLKQGKAPFTVLRSNDGVHVIRDNLSQVTGYVFYRTQRLNEGEVIGVNRPAIVMTRPQEGGLVLSAVTPDLNMTRQKAAKPVTIDVTLRGRWQPATPEQGIDCSTSGDETRLRFRIDFGIPQQIALKKLPLEHHHHHH</sequence>
<dbReference type="PANTHER" id="PTHR37322:SF3">
    <property type="entry name" value="CHONDROITIN SULFATE ABC EXOLYASE"/>
    <property type="match status" value="1"/>
</dbReference>
<evidence type="ECO:0000256" key="6">
    <source>
        <dbReference type="SAM" id="SignalP"/>
    </source>
</evidence>
<feature type="domain" description="Lyase catalytic" evidence="10">
    <location>
        <begin position="246"/>
        <end position="599"/>
    </location>
</feature>
<keyword evidence="6" id="KW-0732">Signal</keyword>
<evidence type="ECO:0000259" key="10">
    <source>
        <dbReference type="Pfam" id="PF09093"/>
    </source>
</evidence>
<feature type="domain" description="Polysaccharide lyase family 8 C-terminal" evidence="8">
    <location>
        <begin position="900"/>
        <end position="956"/>
    </location>
</feature>
<feature type="binding site" evidence="5">
    <location>
        <position position="41"/>
    </location>
    <ligand>
        <name>Ca(2+)</name>
        <dbReference type="ChEBI" id="CHEBI:29108"/>
    </ligand>
</feature>
<dbReference type="InterPro" id="IPR011013">
    <property type="entry name" value="Gal_mutarotase_sf_dom"/>
</dbReference>
<dbReference type="EMBL" id="MN498131">
    <property type="protein sequence ID" value="QPB72486.2"/>
    <property type="molecule type" value="Genomic_DNA"/>
</dbReference>
<dbReference type="Pfam" id="PF02884">
    <property type="entry name" value="Lyase_8_C"/>
    <property type="match status" value="1"/>
</dbReference>
<dbReference type="Gene3D" id="1.50.10.100">
    <property type="entry name" value="Chondroitin AC/alginate lyase"/>
    <property type="match status" value="1"/>
</dbReference>
<dbReference type="SUPFAM" id="SSF48230">
    <property type="entry name" value="Chondroitin AC/alginate lyase"/>
    <property type="match status" value="1"/>
</dbReference>
<dbReference type="InterPro" id="IPR039174">
    <property type="entry name" value="Chondroitin_ABC_lyase"/>
</dbReference>
<dbReference type="Gene3D" id="2.60.220.10">
    <property type="entry name" value="Polysaccharide lyase family 8-like, C-terminal"/>
    <property type="match status" value="1"/>
</dbReference>
<evidence type="ECO:0000313" key="11">
    <source>
        <dbReference type="EMBL" id="QPB72486.2"/>
    </source>
</evidence>
<dbReference type="InterPro" id="IPR015176">
    <property type="entry name" value="Lyase_N"/>
</dbReference>
<feature type="active site" description="Proton donor" evidence="4">
    <location>
        <position position="506"/>
    </location>
</feature>
<evidence type="ECO:0000259" key="7">
    <source>
        <dbReference type="Pfam" id="PF02278"/>
    </source>
</evidence>
<keyword evidence="3" id="KW-0119">Carbohydrate metabolism</keyword>
<dbReference type="PIRSF" id="PIRSF034515">
    <property type="entry name" value="Chondroitinase"/>
    <property type="match status" value="1"/>
</dbReference>
<dbReference type="Pfam" id="PF09093">
    <property type="entry name" value="Lyase_catalyt"/>
    <property type="match status" value="1"/>
</dbReference>
<evidence type="ECO:0000256" key="2">
    <source>
        <dbReference type="ARBA" id="ARBA00023239"/>
    </source>
</evidence>
<dbReference type="GO" id="GO:0030246">
    <property type="term" value="F:carbohydrate binding"/>
    <property type="evidence" value="ECO:0007669"/>
    <property type="project" value="InterPro"/>
</dbReference>
<dbReference type="InterPro" id="IPR014718">
    <property type="entry name" value="GH-type_carb-bd"/>
</dbReference>
<evidence type="ECO:0000256" key="3">
    <source>
        <dbReference type="PIRNR" id="PIRNR034515"/>
    </source>
</evidence>
<keyword evidence="5" id="KW-0106">Calcium</keyword>
<evidence type="ECO:0000256" key="4">
    <source>
        <dbReference type="PIRSR" id="PIRSR034515-1"/>
    </source>
</evidence>
<feature type="active site" description="Proton acceptor" evidence="4">
    <location>
        <position position="499"/>
    </location>
</feature>
<organism evidence="11">
    <name type="scientific">Edwardsiella tarda</name>
    <dbReference type="NCBI Taxonomy" id="636"/>
    <lineage>
        <taxon>Bacteria</taxon>
        <taxon>Pseudomonadati</taxon>
        <taxon>Pseudomonadota</taxon>
        <taxon>Gammaproteobacteria</taxon>
        <taxon>Enterobacterales</taxon>
        <taxon>Hafniaceae</taxon>
        <taxon>Edwardsiella</taxon>
    </lineage>
</organism>
<dbReference type="AlphaFoldDB" id="A0A7U3NUH8"/>
<feature type="domain" description="Polysaccharide lyase family 8 central" evidence="7">
    <location>
        <begin position="623"/>
        <end position="877"/>
    </location>
</feature>
<dbReference type="Pfam" id="PF09092">
    <property type="entry name" value="Lyase_N"/>
    <property type="match status" value="1"/>
</dbReference>
<feature type="active site" description="Proton acceptor" evidence="4">
    <location>
        <position position="387"/>
    </location>
</feature>
<dbReference type="InterPro" id="IPR004103">
    <property type="entry name" value="Lyase_8_C"/>
</dbReference>
<dbReference type="Gene3D" id="2.60.120.430">
    <property type="entry name" value="Galactose-binding lectin"/>
    <property type="match status" value="1"/>
</dbReference>
<dbReference type="GO" id="GO:0006027">
    <property type="term" value="P:glycosaminoglycan catabolic process"/>
    <property type="evidence" value="ECO:0007669"/>
    <property type="project" value="InterPro"/>
</dbReference>
<dbReference type="GO" id="GO:0005975">
    <property type="term" value="P:carbohydrate metabolic process"/>
    <property type="evidence" value="ECO:0007669"/>
    <property type="project" value="InterPro"/>
</dbReference>
<evidence type="ECO:0000256" key="1">
    <source>
        <dbReference type="ARBA" id="ARBA00006699"/>
    </source>
</evidence>
<dbReference type="InterPro" id="IPR008929">
    <property type="entry name" value="Chondroitin_lyas"/>
</dbReference>
<dbReference type="InterPro" id="IPR003159">
    <property type="entry name" value="Lyase_8_central_dom"/>
</dbReference>
<feature type="signal peptide" evidence="6">
    <location>
        <begin position="1"/>
        <end position="21"/>
    </location>
</feature>
<reference evidence="11" key="1">
    <citation type="submission" date="2019-09" db="EMBL/GenBank/DDBJ databases">
        <authorList>
            <person name="Song G."/>
            <person name="Gong Q."/>
        </authorList>
    </citation>
    <scope>NUCLEOTIDE SEQUENCE</scope>
    <source>
        <strain evidence="11">LMG 2793T</strain>
    </source>
</reference>
<dbReference type="PANTHER" id="PTHR37322">
    <property type="match status" value="1"/>
</dbReference>